<dbReference type="Pfam" id="PF14535">
    <property type="entry name" value="AMP-binding_C_2"/>
    <property type="match status" value="1"/>
</dbReference>
<dbReference type="Gene3D" id="3.30.300.30">
    <property type="match status" value="1"/>
</dbReference>
<proteinExistence type="predicted"/>
<dbReference type="Gene3D" id="3.40.50.12780">
    <property type="entry name" value="N-terminal domain of ligase-like"/>
    <property type="match status" value="1"/>
</dbReference>
<feature type="region of interest" description="Disordered" evidence="1">
    <location>
        <begin position="95"/>
        <end position="114"/>
    </location>
</feature>
<dbReference type="InterPro" id="IPR028154">
    <property type="entry name" value="AMP-dep_Lig_C"/>
</dbReference>
<evidence type="ECO:0000256" key="1">
    <source>
        <dbReference type="SAM" id="MobiDB-lite"/>
    </source>
</evidence>
<dbReference type="AlphaFoldDB" id="A0A450VRG6"/>
<evidence type="ECO:0000259" key="2">
    <source>
        <dbReference type="Pfam" id="PF14535"/>
    </source>
</evidence>
<feature type="compositionally biased region" description="Basic and acidic residues" evidence="1">
    <location>
        <begin position="102"/>
        <end position="112"/>
    </location>
</feature>
<dbReference type="GO" id="GO:0016874">
    <property type="term" value="F:ligase activity"/>
    <property type="evidence" value="ECO:0007669"/>
    <property type="project" value="UniProtKB-KW"/>
</dbReference>
<protein>
    <submittedName>
        <fullName evidence="5">Phenylacetate-CoA ligase</fullName>
    </submittedName>
</protein>
<dbReference type="PANTHER" id="PTHR43845:SF1">
    <property type="entry name" value="BLR5969 PROTEIN"/>
    <property type="match status" value="1"/>
</dbReference>
<dbReference type="PANTHER" id="PTHR43845">
    <property type="entry name" value="BLR5969 PROTEIN"/>
    <property type="match status" value="1"/>
</dbReference>
<gene>
    <name evidence="4" type="ORF">BECKH772A_GA0070896_104031</name>
    <name evidence="3" type="ORF">BECKH772B_GA0070898_104091</name>
    <name evidence="5" type="ORF">BECKH772C_GA0070978_104161</name>
</gene>
<accession>A0A450VRG6</accession>
<evidence type="ECO:0000313" key="4">
    <source>
        <dbReference type="EMBL" id="VFK04316.1"/>
    </source>
</evidence>
<evidence type="ECO:0000313" key="3">
    <source>
        <dbReference type="EMBL" id="VFK04101.1"/>
    </source>
</evidence>
<dbReference type="InterPro" id="IPR042099">
    <property type="entry name" value="ANL_N_sf"/>
</dbReference>
<dbReference type="EMBL" id="CAADFI010000409">
    <property type="protein sequence ID" value="VFK04101.1"/>
    <property type="molecule type" value="Genomic_DNA"/>
</dbReference>
<evidence type="ECO:0000313" key="5">
    <source>
        <dbReference type="EMBL" id="VFK07383.1"/>
    </source>
</evidence>
<dbReference type="EMBL" id="CAADFJ010000416">
    <property type="protein sequence ID" value="VFK07383.1"/>
    <property type="molecule type" value="Genomic_DNA"/>
</dbReference>
<reference evidence="5" key="1">
    <citation type="submission" date="2019-02" db="EMBL/GenBank/DDBJ databases">
        <authorList>
            <person name="Gruber-Vodicka R. H."/>
            <person name="Seah K. B. B."/>
        </authorList>
    </citation>
    <scope>NUCLEOTIDE SEQUENCE</scope>
    <source>
        <strain evidence="5">BECK_SA2B12</strain>
        <strain evidence="4">BECK_SA2B15</strain>
        <strain evidence="3">BECK_SA2B20</strain>
    </source>
</reference>
<feature type="domain" description="AMP-dependent ligase C-terminal" evidence="2">
    <location>
        <begin position="335"/>
        <end position="410"/>
    </location>
</feature>
<dbReference type="SUPFAM" id="SSF56801">
    <property type="entry name" value="Acetyl-CoA synthetase-like"/>
    <property type="match status" value="1"/>
</dbReference>
<organism evidence="5">
    <name type="scientific">Candidatus Kentrum eta</name>
    <dbReference type="NCBI Taxonomy" id="2126337"/>
    <lineage>
        <taxon>Bacteria</taxon>
        <taxon>Pseudomonadati</taxon>
        <taxon>Pseudomonadota</taxon>
        <taxon>Gammaproteobacteria</taxon>
        <taxon>Candidatus Kentrum</taxon>
    </lineage>
</organism>
<sequence>MTTPIPQPFYDWRETRGADEREAAQLIRLQTLIARAKTNPIHAERIGDADIASLADLAKLPLLRKSDLIGMQAQTPPFAELNLIEPGRMRHLYRSPGPINDYDGHDDSHDPGGDGPDWWRVGRALYAAGFRPGDIVHNSFSYHFTPAGMMFDRGATHIGCAVFPAGTENTDLQAQAMGVFGATAYTGVPDFLPRLLEKADELGIDTRTLTRACVSAGPLFPSVREGLERRGIAVRQCYVIADLGLVAYETPALAAMVIDEDIIVEIVRPGTGDPVPEGEVGEVVVTALSHHELPLIRLAIGDLSAIALGQSPCGRTGRRIRGWLGRADQTVKVRGMFVRPEQVAQALRQCGLQGRARLVVGREGGRDTMTLHVEHDSDAEGLEGRIQAAIKTTFNLRSEVRIEPVGSLANDGKVIEDRRDFRE</sequence>
<dbReference type="InterPro" id="IPR045851">
    <property type="entry name" value="AMP-bd_C_sf"/>
</dbReference>
<dbReference type="EMBL" id="CAADFG010000403">
    <property type="protein sequence ID" value="VFK04316.1"/>
    <property type="molecule type" value="Genomic_DNA"/>
</dbReference>
<name>A0A450VRG6_9GAMM</name>
<keyword evidence="5" id="KW-0436">Ligase</keyword>